<sequence length="764" mass="83477">MSPSTPETPLNPPQLSTTHLTPPTLTPTPPPTLDATPYAISTTKKVAQTSDCITPRKDQILHPFTQNNQGETQQGQSPSPQLYGQTLIHTVSSHPSFPLKASSLNLPGLIDPPFCPPPRPPESLSPSLSSYHISFPPSLTQTVRLVSNGRPIISPPLSPLTLIVALVLFVPDPLNTVVLRSSRALSVHKAIRLHHPPQFLSSHPSHSQLVSQLPYMSVSLHIPPSPLILHPSLLAPSHKLSSLSHSLSALTLFLFSLLSPPISSPISSIPSLFLPLKIQASPILSVSSHLVKVETALTSWGDLSYSSQKPSSTLPPTNLSSQTLSPPTSSSPSLRRPSHDSNLRSLRLSIQLLLRFDFQKPSSRPSANLIPFHYRRSYISLPIRTNPIHSVCPINLPLVIASLASFRRHLFLISGHDSYSVPIDLIRSKFSTRQSVQHRSVLQYSHTPNAKKNTHQITPGLPATTSANSMRPKPNHPGRYHTTTPLTQHLREHKPQTTLLISKSVITSSVSTMLILSLLTLCQPKPNAQSLVANATPPPKLEKYPAPTEPKPTSPPRGPGTPTHLSLSLESAIEKAHTKTPLMSPLRVQSTGTDSIPPKRATHTSNKKTNPHSRPRPEPTRETLTSSTATRRTPSHRPPPSPLRSPTTRLNVLPGTRYPRDIEHLARVIGLSPTPDSTQTTFQYKMLIDLGFAHTSIPNYYINIRSTISTYTSKIQAEQDNPAHTPRGQPNNPPIPDHINTRSPLARIPHLTNPASRVLNQASS</sequence>
<evidence type="ECO:0000256" key="1">
    <source>
        <dbReference type="SAM" id="MobiDB-lite"/>
    </source>
</evidence>
<dbReference type="Proteomes" id="UP001152798">
    <property type="component" value="Chromosome 1"/>
</dbReference>
<feature type="compositionally biased region" description="Low complexity" evidence="1">
    <location>
        <begin position="622"/>
        <end position="632"/>
    </location>
</feature>
<organism evidence="2 3">
    <name type="scientific">Nezara viridula</name>
    <name type="common">Southern green stink bug</name>
    <name type="synonym">Cimex viridulus</name>
    <dbReference type="NCBI Taxonomy" id="85310"/>
    <lineage>
        <taxon>Eukaryota</taxon>
        <taxon>Metazoa</taxon>
        <taxon>Ecdysozoa</taxon>
        <taxon>Arthropoda</taxon>
        <taxon>Hexapoda</taxon>
        <taxon>Insecta</taxon>
        <taxon>Pterygota</taxon>
        <taxon>Neoptera</taxon>
        <taxon>Paraneoptera</taxon>
        <taxon>Hemiptera</taxon>
        <taxon>Heteroptera</taxon>
        <taxon>Panheteroptera</taxon>
        <taxon>Pentatomomorpha</taxon>
        <taxon>Pentatomoidea</taxon>
        <taxon>Pentatomidae</taxon>
        <taxon>Pentatominae</taxon>
        <taxon>Nezara</taxon>
    </lineage>
</organism>
<feature type="region of interest" description="Disordered" evidence="1">
    <location>
        <begin position="1"/>
        <end position="37"/>
    </location>
</feature>
<reference evidence="2" key="1">
    <citation type="submission" date="2022-01" db="EMBL/GenBank/DDBJ databases">
        <authorList>
            <person name="King R."/>
        </authorList>
    </citation>
    <scope>NUCLEOTIDE SEQUENCE</scope>
</reference>
<evidence type="ECO:0000313" key="3">
    <source>
        <dbReference type="Proteomes" id="UP001152798"/>
    </source>
</evidence>
<feature type="compositionally biased region" description="Polar residues" evidence="1">
    <location>
        <begin position="753"/>
        <end position="764"/>
    </location>
</feature>
<feature type="compositionally biased region" description="Basic residues" evidence="1">
    <location>
        <begin position="600"/>
        <end position="614"/>
    </location>
</feature>
<proteinExistence type="predicted"/>
<protein>
    <submittedName>
        <fullName evidence="2">Uncharacterized protein</fullName>
    </submittedName>
</protein>
<feature type="compositionally biased region" description="Polar residues" evidence="1">
    <location>
        <begin position="447"/>
        <end position="469"/>
    </location>
</feature>
<gene>
    <name evidence="2" type="ORF">NEZAVI_LOCUS12</name>
</gene>
<keyword evidence="3" id="KW-1185">Reference proteome</keyword>
<dbReference type="EMBL" id="OV725077">
    <property type="protein sequence ID" value="CAH1388368.1"/>
    <property type="molecule type" value="Genomic_DNA"/>
</dbReference>
<accession>A0A9P0E1G4</accession>
<dbReference type="AlphaFoldDB" id="A0A9P0E1G4"/>
<feature type="compositionally biased region" description="Low complexity" evidence="1">
    <location>
        <begin position="13"/>
        <end position="23"/>
    </location>
</feature>
<evidence type="ECO:0000313" key="2">
    <source>
        <dbReference type="EMBL" id="CAH1388368.1"/>
    </source>
</evidence>
<feature type="compositionally biased region" description="Low complexity" evidence="1">
    <location>
        <begin position="310"/>
        <end position="335"/>
    </location>
</feature>
<feature type="compositionally biased region" description="Pro residues" evidence="1">
    <location>
        <begin position="547"/>
        <end position="559"/>
    </location>
</feature>
<feature type="region of interest" description="Disordered" evidence="1">
    <location>
        <begin position="447"/>
        <end position="483"/>
    </location>
</feature>
<feature type="region of interest" description="Disordered" evidence="1">
    <location>
        <begin position="578"/>
        <end position="654"/>
    </location>
</feature>
<feature type="region of interest" description="Disordered" evidence="1">
    <location>
        <begin position="530"/>
        <end position="565"/>
    </location>
</feature>
<feature type="region of interest" description="Disordered" evidence="1">
    <location>
        <begin position="717"/>
        <end position="764"/>
    </location>
</feature>
<name>A0A9P0E1G4_NEZVI</name>
<feature type="region of interest" description="Disordered" evidence="1">
    <location>
        <begin position="305"/>
        <end position="340"/>
    </location>
</feature>